<dbReference type="EMBL" id="JBIAQY010000027">
    <property type="protein sequence ID" value="MFF3574535.1"/>
    <property type="molecule type" value="Genomic_DNA"/>
</dbReference>
<dbReference type="Gene3D" id="3.30.1330.120">
    <property type="entry name" value="2-methylcitrate dehydratase PrpD"/>
    <property type="match status" value="1"/>
</dbReference>
<feature type="domain" description="MmgE/PrpD C-terminal" evidence="3">
    <location>
        <begin position="265"/>
        <end position="424"/>
    </location>
</feature>
<keyword evidence="5" id="KW-1185">Reference proteome</keyword>
<dbReference type="InterPro" id="IPR005656">
    <property type="entry name" value="MmgE_PrpD"/>
</dbReference>
<dbReference type="InterPro" id="IPR036148">
    <property type="entry name" value="MmgE/PrpD_sf"/>
</dbReference>
<dbReference type="PANTHER" id="PTHR16943">
    <property type="entry name" value="2-METHYLCITRATE DEHYDRATASE-RELATED"/>
    <property type="match status" value="1"/>
</dbReference>
<gene>
    <name evidence="4" type="ORF">ACFYXQ_42985</name>
</gene>
<dbReference type="SUPFAM" id="SSF103378">
    <property type="entry name" value="2-methylcitrate dehydratase PrpD"/>
    <property type="match status" value="1"/>
</dbReference>
<dbReference type="Proteomes" id="UP001601992">
    <property type="component" value="Unassembled WGS sequence"/>
</dbReference>
<dbReference type="InterPro" id="IPR045336">
    <property type="entry name" value="MmgE_PrpD_N"/>
</dbReference>
<dbReference type="Pfam" id="PF19305">
    <property type="entry name" value="MmgE_PrpD_C"/>
    <property type="match status" value="1"/>
</dbReference>
<evidence type="ECO:0000259" key="3">
    <source>
        <dbReference type="Pfam" id="PF19305"/>
    </source>
</evidence>
<dbReference type="Gene3D" id="1.10.4100.10">
    <property type="entry name" value="2-methylcitrate dehydratase PrpD"/>
    <property type="match status" value="1"/>
</dbReference>
<dbReference type="Pfam" id="PF03972">
    <property type="entry name" value="MmgE_PrpD_N"/>
    <property type="match status" value="1"/>
</dbReference>
<protein>
    <submittedName>
        <fullName evidence="4">MmgE/PrpD family protein</fullName>
    </submittedName>
</protein>
<evidence type="ECO:0000256" key="1">
    <source>
        <dbReference type="ARBA" id="ARBA00006174"/>
    </source>
</evidence>
<dbReference type="InterPro" id="IPR042183">
    <property type="entry name" value="MmgE/PrpD_sf_1"/>
</dbReference>
<organism evidence="4 5">
    <name type="scientific">Nocardia jiangxiensis</name>
    <dbReference type="NCBI Taxonomy" id="282685"/>
    <lineage>
        <taxon>Bacteria</taxon>
        <taxon>Bacillati</taxon>
        <taxon>Actinomycetota</taxon>
        <taxon>Actinomycetes</taxon>
        <taxon>Mycobacteriales</taxon>
        <taxon>Nocardiaceae</taxon>
        <taxon>Nocardia</taxon>
    </lineage>
</organism>
<feature type="domain" description="MmgE/PrpD N-terminal" evidence="2">
    <location>
        <begin position="11"/>
        <end position="223"/>
    </location>
</feature>
<evidence type="ECO:0000313" key="5">
    <source>
        <dbReference type="Proteomes" id="UP001601992"/>
    </source>
</evidence>
<evidence type="ECO:0000259" key="2">
    <source>
        <dbReference type="Pfam" id="PF03972"/>
    </source>
</evidence>
<dbReference type="PANTHER" id="PTHR16943:SF8">
    <property type="entry name" value="2-METHYLCITRATE DEHYDRATASE"/>
    <property type="match status" value="1"/>
</dbReference>
<evidence type="ECO:0000313" key="4">
    <source>
        <dbReference type="EMBL" id="MFF3574535.1"/>
    </source>
</evidence>
<dbReference type="RefSeq" id="WP_063713242.1">
    <property type="nucleotide sequence ID" value="NZ_JBIAQY010000027.1"/>
</dbReference>
<comment type="caution">
    <text evidence="4">The sequence shown here is derived from an EMBL/GenBank/DDBJ whole genome shotgun (WGS) entry which is preliminary data.</text>
</comment>
<comment type="similarity">
    <text evidence="1">Belongs to the PrpD family.</text>
</comment>
<dbReference type="InterPro" id="IPR045337">
    <property type="entry name" value="MmgE_PrpD_C"/>
</dbReference>
<sequence>MTSSVTESVTALGTWVSGLRWDAVPESVAERLGTVLFDVLAANAVGARTEGQRALRAAWPAPPGHSPVVGGGCSTDPVTAAWLNGPATVCLELDEGNKYAKGHPAAHVFPAVLALAAELDVPGPDLAAALLAGYEVAARFGRATSLRRGAHPHGNWGVAGAAAGCARLLGLDAERTAAAIDAGSGLPVAGHFDSALDGNPVRDAWLGAANASGIAAARLALAGSARNTGTAARSLGELLGSFAPEELSRELGTRFDITGNYFKRHSSCSYTHPVADLLIDARAALFGRQADAAEIATATVGIDVQTHALAAGLDRTTWHNQLSAMFSVPFVAATALLYGEVTPRYTALLPDNAPEIAKVAAGVRISEDPELTAKLPDNRAARISVRLADGRTHTAEVGNPIGDTDFQPFDRDRLAALFTGLLDQTAVRAIGAVVDGMIAAPGARALLAPLAA</sequence>
<name>A0ABW6SGK9_9NOCA</name>
<proteinExistence type="inferred from homology"/>
<accession>A0ABW6SGK9</accession>
<reference evidence="4 5" key="1">
    <citation type="submission" date="2024-10" db="EMBL/GenBank/DDBJ databases">
        <title>The Natural Products Discovery Center: Release of the First 8490 Sequenced Strains for Exploring Actinobacteria Biosynthetic Diversity.</title>
        <authorList>
            <person name="Kalkreuter E."/>
            <person name="Kautsar S.A."/>
            <person name="Yang D."/>
            <person name="Bader C.D."/>
            <person name="Teijaro C.N."/>
            <person name="Fluegel L."/>
            <person name="Davis C.M."/>
            <person name="Simpson J.R."/>
            <person name="Lauterbach L."/>
            <person name="Steele A.D."/>
            <person name="Gui C."/>
            <person name="Meng S."/>
            <person name="Li G."/>
            <person name="Viehrig K."/>
            <person name="Ye F."/>
            <person name="Su P."/>
            <person name="Kiefer A.F."/>
            <person name="Nichols A."/>
            <person name="Cepeda A.J."/>
            <person name="Yan W."/>
            <person name="Fan B."/>
            <person name="Jiang Y."/>
            <person name="Adhikari A."/>
            <person name="Zheng C.-J."/>
            <person name="Schuster L."/>
            <person name="Cowan T.M."/>
            <person name="Smanski M.J."/>
            <person name="Chevrette M.G."/>
            <person name="De Carvalho L.P.S."/>
            <person name="Shen B."/>
        </authorList>
    </citation>
    <scope>NUCLEOTIDE SEQUENCE [LARGE SCALE GENOMIC DNA]</scope>
    <source>
        <strain evidence="4 5">NPDC002593</strain>
    </source>
</reference>
<dbReference type="InterPro" id="IPR042188">
    <property type="entry name" value="MmgE/PrpD_sf_2"/>
</dbReference>